<name>A0A8C6VPR0_NAJNA</name>
<feature type="region of interest" description="Disordered" evidence="1">
    <location>
        <begin position="1"/>
        <end position="122"/>
    </location>
</feature>
<protein>
    <recommendedName>
        <fullName evidence="2">Polysaccharide biosynthesis domain-containing protein</fullName>
    </recommendedName>
</protein>
<accession>A0A8C6VPR0</accession>
<keyword evidence="4" id="KW-1185">Reference proteome</keyword>
<evidence type="ECO:0000313" key="3">
    <source>
        <dbReference type="Ensembl" id="ENSNNAP00000008864.1"/>
    </source>
</evidence>
<sequence length="391" mass="40084">SVKPSSSPGAAERETGPSPLQPRGPHRVLPAGEEEAGAARFPAEEGRGSQAGGASAGRARRSPSGSAFSSSPELRGRHGGADGPGRAGELGWRAGLRAKAPGPTGAASPPLSPQGAREAAEAAHALSLPAEAFGNDPRLEAAWAERAFQHAQVYFHLLSAADPAGLRLTRADDRIYAAFRRSFPDLRVDLLDVEALKSEPAKEVLRGGEGRGRRRVVGGAGVSPLPLLPRSGAPSACSSRGRWRTSTSAPSCASTAAAATRRRTPCWVSGGGSWEGGGPPGGARRDAPPASPSSSPQRRASSSWPSRSRATARAATEPCIAAPPLQKPCPTRPDPDERLAGPDESRARVSAARGWPGTGAKGGSALGSCPRRAFLPFAFVRVAAEGPPPLV</sequence>
<dbReference type="AlphaFoldDB" id="A0A8C6VPR0"/>
<dbReference type="InterPro" id="IPR023139">
    <property type="entry name" value="PBDC1-like_dom_sf"/>
</dbReference>
<evidence type="ECO:0000313" key="4">
    <source>
        <dbReference type="Proteomes" id="UP000694559"/>
    </source>
</evidence>
<feature type="compositionally biased region" description="Basic and acidic residues" evidence="1">
    <location>
        <begin position="333"/>
        <end position="347"/>
    </location>
</feature>
<reference evidence="3" key="1">
    <citation type="submission" date="2025-08" db="UniProtKB">
        <authorList>
            <consortium name="Ensembl"/>
        </authorList>
    </citation>
    <scope>IDENTIFICATION</scope>
</reference>
<dbReference type="GO" id="GO:0005737">
    <property type="term" value="C:cytoplasm"/>
    <property type="evidence" value="ECO:0007669"/>
    <property type="project" value="TreeGrafter"/>
</dbReference>
<dbReference type="InterPro" id="IPR021148">
    <property type="entry name" value="Polysacc_synth_dom"/>
</dbReference>
<dbReference type="InterPro" id="IPR008476">
    <property type="entry name" value="PBDC1_metazoa/fungi"/>
</dbReference>
<evidence type="ECO:0000259" key="2">
    <source>
        <dbReference type="Pfam" id="PF04669"/>
    </source>
</evidence>
<dbReference type="Proteomes" id="UP000694559">
    <property type="component" value="Unplaced"/>
</dbReference>
<dbReference type="PANTHER" id="PTHR13410:SF9">
    <property type="entry name" value="PROTEIN PBDC1"/>
    <property type="match status" value="1"/>
</dbReference>
<feature type="region of interest" description="Disordered" evidence="1">
    <location>
        <begin position="227"/>
        <end position="367"/>
    </location>
</feature>
<dbReference type="PANTHER" id="PTHR13410">
    <property type="entry name" value="PROTEIN PBDC1"/>
    <property type="match status" value="1"/>
</dbReference>
<evidence type="ECO:0000256" key="1">
    <source>
        <dbReference type="SAM" id="MobiDB-lite"/>
    </source>
</evidence>
<dbReference type="GeneTree" id="ENSGT00390000016333"/>
<feature type="domain" description="Polysaccharide biosynthesis" evidence="2">
    <location>
        <begin position="139"/>
        <end position="204"/>
    </location>
</feature>
<dbReference type="Ensembl" id="ENSNNAT00000009300.1">
    <property type="protein sequence ID" value="ENSNNAP00000008864.1"/>
    <property type="gene ID" value="ENSNNAG00000005961.1"/>
</dbReference>
<feature type="compositionally biased region" description="Low complexity" evidence="1">
    <location>
        <begin position="56"/>
        <end position="71"/>
    </location>
</feature>
<reference evidence="3" key="2">
    <citation type="submission" date="2025-09" db="UniProtKB">
        <authorList>
            <consortium name="Ensembl"/>
        </authorList>
    </citation>
    <scope>IDENTIFICATION</scope>
</reference>
<dbReference type="Gene3D" id="1.10.3560.10">
    <property type="entry name" value="yst0336 like domain"/>
    <property type="match status" value="1"/>
</dbReference>
<feature type="compositionally biased region" description="Low complexity" evidence="1">
    <location>
        <begin position="244"/>
        <end position="259"/>
    </location>
</feature>
<proteinExistence type="predicted"/>
<feature type="compositionally biased region" description="Gly residues" evidence="1">
    <location>
        <begin position="356"/>
        <end position="365"/>
    </location>
</feature>
<dbReference type="Pfam" id="PF04669">
    <property type="entry name" value="PBDC1"/>
    <property type="match status" value="1"/>
</dbReference>
<dbReference type="OrthoDB" id="10248897at2759"/>
<feature type="compositionally biased region" description="Low complexity" evidence="1">
    <location>
        <begin position="292"/>
        <end position="318"/>
    </location>
</feature>
<feature type="compositionally biased region" description="Gly residues" evidence="1">
    <location>
        <begin position="269"/>
        <end position="281"/>
    </location>
</feature>
<organism evidence="3 4">
    <name type="scientific">Naja naja</name>
    <name type="common">Indian cobra</name>
    <dbReference type="NCBI Taxonomy" id="35670"/>
    <lineage>
        <taxon>Eukaryota</taxon>
        <taxon>Metazoa</taxon>
        <taxon>Chordata</taxon>
        <taxon>Craniata</taxon>
        <taxon>Vertebrata</taxon>
        <taxon>Euteleostomi</taxon>
        <taxon>Lepidosauria</taxon>
        <taxon>Squamata</taxon>
        <taxon>Bifurcata</taxon>
        <taxon>Unidentata</taxon>
        <taxon>Episquamata</taxon>
        <taxon>Toxicofera</taxon>
        <taxon>Serpentes</taxon>
        <taxon>Colubroidea</taxon>
        <taxon>Elapidae</taxon>
        <taxon>Elapinae</taxon>
        <taxon>Naja</taxon>
    </lineage>
</organism>